<keyword evidence="1" id="KW-0479">Metal-binding</keyword>
<evidence type="ECO:0000313" key="6">
    <source>
        <dbReference type="Proteomes" id="UP001341820"/>
    </source>
</evidence>
<evidence type="ECO:0000256" key="1">
    <source>
        <dbReference type="ARBA" id="ARBA00022723"/>
    </source>
</evidence>
<evidence type="ECO:0000313" key="5">
    <source>
        <dbReference type="EMBL" id="MED4127752.1"/>
    </source>
</evidence>
<organism evidence="5 6">
    <name type="scientific">Shouchella miscanthi</name>
    <dbReference type="NCBI Taxonomy" id="2598861"/>
    <lineage>
        <taxon>Bacteria</taxon>
        <taxon>Bacillati</taxon>
        <taxon>Bacillota</taxon>
        <taxon>Bacilli</taxon>
        <taxon>Bacillales</taxon>
        <taxon>Bacillaceae</taxon>
        <taxon>Shouchella</taxon>
    </lineage>
</organism>
<evidence type="ECO:0000259" key="4">
    <source>
        <dbReference type="PROSITE" id="PS51266"/>
    </source>
</evidence>
<comment type="caution">
    <text evidence="5">The sequence shown here is derived from an EMBL/GenBank/DDBJ whole genome shotgun (WGS) entry which is preliminary data.</text>
</comment>
<feature type="domain" description="CHY-type" evidence="4">
    <location>
        <begin position="8"/>
        <end position="88"/>
    </location>
</feature>
<accession>A0ABU6NHT1</accession>
<dbReference type="InterPro" id="IPR037274">
    <property type="entry name" value="Znf_CHY_sf"/>
</dbReference>
<dbReference type="PANTHER" id="PTHR28082:SF1">
    <property type="entry name" value="HELPER OF TIM PROTEIN 13"/>
    <property type="match status" value="1"/>
</dbReference>
<dbReference type="SUPFAM" id="SSF161219">
    <property type="entry name" value="CHY zinc finger-like"/>
    <property type="match status" value="1"/>
</dbReference>
<keyword evidence="6" id="KW-1185">Reference proteome</keyword>
<dbReference type="Proteomes" id="UP001341820">
    <property type="component" value="Unassembled WGS sequence"/>
</dbReference>
<protein>
    <submittedName>
        <fullName evidence="5">CHY zinc finger protein</fullName>
    </submittedName>
</protein>
<keyword evidence="3" id="KW-0862">Zinc</keyword>
<dbReference type="EMBL" id="JAROAS010000009">
    <property type="protein sequence ID" value="MED4127752.1"/>
    <property type="molecule type" value="Genomic_DNA"/>
</dbReference>
<dbReference type="InterPro" id="IPR008913">
    <property type="entry name" value="Znf_CHY"/>
</dbReference>
<dbReference type="PROSITE" id="PS51266">
    <property type="entry name" value="ZF_CHY"/>
    <property type="match status" value="1"/>
</dbReference>
<dbReference type="InterPro" id="IPR052604">
    <property type="entry name" value="Mito_Tim_assembly_helper"/>
</dbReference>
<dbReference type="Pfam" id="PF05495">
    <property type="entry name" value="zf-CHY"/>
    <property type="match status" value="1"/>
</dbReference>
<dbReference type="PANTHER" id="PTHR28082">
    <property type="entry name" value="ZINC FINGER PROTEIN"/>
    <property type="match status" value="1"/>
</dbReference>
<keyword evidence="2" id="KW-0863">Zinc-finger</keyword>
<proteinExistence type="predicted"/>
<dbReference type="RefSeq" id="WP_328236782.1">
    <property type="nucleotide sequence ID" value="NZ_JAROAS010000009.1"/>
</dbReference>
<name>A0ABU6NHT1_9BACI</name>
<evidence type="ECO:0000256" key="3">
    <source>
        <dbReference type="ARBA" id="ARBA00022833"/>
    </source>
</evidence>
<reference evidence="5 6" key="1">
    <citation type="submission" date="2023-03" db="EMBL/GenBank/DDBJ databases">
        <title>Bacillus Genome Sequencing.</title>
        <authorList>
            <person name="Dunlap C."/>
        </authorList>
    </citation>
    <scope>NUCLEOTIDE SEQUENCE [LARGE SCALE GENOMIC DNA]</scope>
    <source>
        <strain evidence="5 6">B-4107</strain>
    </source>
</reference>
<gene>
    <name evidence="5" type="ORF">P5F74_06365</name>
</gene>
<sequence length="104" mass="12079">MKVVKGRVIDTETRCVHYSTAVDVVAIQFACCHDFYPCYKCHDEAVEHERTQWSKTAFEQQAIMCGVCKELLTIHQYLKADQCPHCYVAFNPNCSLHNHLYFDC</sequence>
<evidence type="ECO:0000256" key="2">
    <source>
        <dbReference type="ARBA" id="ARBA00022771"/>
    </source>
</evidence>
<dbReference type="PIRSF" id="PIRSF017292">
    <property type="entry name" value="UCP017292_Znf_CHY"/>
    <property type="match status" value="1"/>
</dbReference>
<dbReference type="InterPro" id="IPR016694">
    <property type="entry name" value="UCP017292"/>
</dbReference>